<dbReference type="Proteomes" id="UP001174909">
    <property type="component" value="Unassembled WGS sequence"/>
</dbReference>
<evidence type="ECO:0000313" key="3">
    <source>
        <dbReference type="EMBL" id="CAI8007505.1"/>
    </source>
</evidence>
<proteinExistence type="inferred from homology"/>
<dbReference type="Gene3D" id="3.40.50.720">
    <property type="entry name" value="NAD(P)-binding Rossmann-like Domain"/>
    <property type="match status" value="1"/>
</dbReference>
<protein>
    <submittedName>
        <fullName evidence="3">Cyclopentanol dehydrogenase</fullName>
    </submittedName>
</protein>
<sequence>MLLEGKIALITGAAAGVQGEIMGFGGAAAWLFAGEGAKLVLTDINEEQGRRTEAQLREHGHDAVFTRLDVTSEADWEAAIKLTLDTYGKLDILVNNAGTGGRMRLEDTSEELWDGQMNVHAKGAFLGMKYAVPEMRKVGGGSIINVSSIYGLVGSQTSTAYHAAKGAVRLISKSAAIQYAGENIRVNSIHPGFCRTPMTNASYQDPAHYEPLLLRIPMGRVGQPQELAQGMLYLASDESSYVTGSELVIDGGVTAQ</sequence>
<evidence type="ECO:0000313" key="4">
    <source>
        <dbReference type="Proteomes" id="UP001174909"/>
    </source>
</evidence>
<dbReference type="PANTHER" id="PTHR42760:SF124">
    <property type="entry name" value="SHORT-CHAIN DEHYDROGENASE_REDUCTASE"/>
    <property type="match status" value="1"/>
</dbReference>
<dbReference type="InterPro" id="IPR036291">
    <property type="entry name" value="NAD(P)-bd_dom_sf"/>
</dbReference>
<comment type="similarity">
    <text evidence="2">Belongs to the short-chain dehydrogenases/reductases (SDR) family.</text>
</comment>
<dbReference type="SUPFAM" id="SSF51735">
    <property type="entry name" value="NAD(P)-binding Rossmann-fold domains"/>
    <property type="match status" value="1"/>
</dbReference>
<dbReference type="PRINTS" id="PR00080">
    <property type="entry name" value="SDRFAMILY"/>
</dbReference>
<evidence type="ECO:0000256" key="2">
    <source>
        <dbReference type="ARBA" id="ARBA00006484"/>
    </source>
</evidence>
<dbReference type="NCBIfam" id="NF005559">
    <property type="entry name" value="PRK07231.1"/>
    <property type="match status" value="1"/>
</dbReference>
<name>A0AA35R9U3_GEOBA</name>
<evidence type="ECO:0000256" key="1">
    <source>
        <dbReference type="ARBA" id="ARBA00005194"/>
    </source>
</evidence>
<dbReference type="InterPro" id="IPR002347">
    <property type="entry name" value="SDR_fam"/>
</dbReference>
<dbReference type="EMBL" id="CASHTH010000782">
    <property type="protein sequence ID" value="CAI8007505.1"/>
    <property type="molecule type" value="Genomic_DNA"/>
</dbReference>
<accession>A0AA35R9U3</accession>
<keyword evidence="4" id="KW-1185">Reference proteome</keyword>
<gene>
    <name evidence="3" type="ORF">GBAR_LOCUS5231</name>
</gene>
<reference evidence="3" key="1">
    <citation type="submission" date="2023-03" db="EMBL/GenBank/DDBJ databases">
        <authorList>
            <person name="Steffen K."/>
            <person name="Cardenas P."/>
        </authorList>
    </citation>
    <scope>NUCLEOTIDE SEQUENCE</scope>
</reference>
<comment type="pathway">
    <text evidence="1">Lipid metabolism; fatty acid biosynthesis.</text>
</comment>
<dbReference type="PRINTS" id="PR00081">
    <property type="entry name" value="GDHRDH"/>
</dbReference>
<organism evidence="3 4">
    <name type="scientific">Geodia barretti</name>
    <name type="common">Barrett's horny sponge</name>
    <dbReference type="NCBI Taxonomy" id="519541"/>
    <lineage>
        <taxon>Eukaryota</taxon>
        <taxon>Metazoa</taxon>
        <taxon>Porifera</taxon>
        <taxon>Demospongiae</taxon>
        <taxon>Heteroscleromorpha</taxon>
        <taxon>Tetractinellida</taxon>
        <taxon>Astrophorina</taxon>
        <taxon>Geodiidae</taxon>
        <taxon>Geodia</taxon>
    </lineage>
</organism>
<dbReference type="Pfam" id="PF13561">
    <property type="entry name" value="adh_short_C2"/>
    <property type="match status" value="1"/>
</dbReference>
<dbReference type="FunFam" id="3.40.50.720:FF:000084">
    <property type="entry name" value="Short-chain dehydrogenase reductase"/>
    <property type="match status" value="1"/>
</dbReference>
<dbReference type="AlphaFoldDB" id="A0AA35R9U3"/>
<comment type="caution">
    <text evidence="3">The sequence shown here is derived from an EMBL/GenBank/DDBJ whole genome shotgun (WGS) entry which is preliminary data.</text>
</comment>
<dbReference type="GO" id="GO:0016616">
    <property type="term" value="F:oxidoreductase activity, acting on the CH-OH group of donors, NAD or NADP as acceptor"/>
    <property type="evidence" value="ECO:0007669"/>
    <property type="project" value="TreeGrafter"/>
</dbReference>
<dbReference type="PANTHER" id="PTHR42760">
    <property type="entry name" value="SHORT-CHAIN DEHYDROGENASES/REDUCTASES FAMILY MEMBER"/>
    <property type="match status" value="1"/>
</dbReference>